<protein>
    <submittedName>
        <fullName evidence="2">Uncharacterized protein</fullName>
    </submittedName>
</protein>
<dbReference type="Proteomes" id="UP000527548">
    <property type="component" value="Unassembled WGS sequence"/>
</dbReference>
<dbReference type="Proteomes" id="UP000531813">
    <property type="component" value="Unassembled WGS sequence"/>
</dbReference>
<accession>A0A2X5L728</accession>
<evidence type="ECO:0000256" key="1">
    <source>
        <dbReference type="SAM" id="Phobius"/>
    </source>
</evidence>
<keyword evidence="1" id="KW-0472">Membrane</keyword>
<dbReference type="AlphaFoldDB" id="A0A2X5L728"/>
<evidence type="ECO:0000313" key="5">
    <source>
        <dbReference type="Proteomes" id="UP000531813"/>
    </source>
</evidence>
<feature type="transmembrane region" description="Helical" evidence="1">
    <location>
        <begin position="9"/>
        <end position="27"/>
    </location>
</feature>
<name>A0A2X5L728_ECOLX</name>
<dbReference type="EMBL" id="AASWIS010000031">
    <property type="protein sequence ID" value="EFH5894792.1"/>
    <property type="molecule type" value="Genomic_DNA"/>
</dbReference>
<evidence type="ECO:0000313" key="2">
    <source>
        <dbReference type="EMBL" id="EFH5894792.1"/>
    </source>
</evidence>
<sequence>MKNKLKKYFGYLLIIALTYNVAIRPLLTSFGLELPAMTVDEQLLRTLAGVFSLLGG</sequence>
<proteinExistence type="predicted"/>
<organism evidence="2 5">
    <name type="scientific">Escherichia coli</name>
    <dbReference type="NCBI Taxonomy" id="562"/>
    <lineage>
        <taxon>Bacteria</taxon>
        <taxon>Pseudomonadati</taxon>
        <taxon>Pseudomonadota</taxon>
        <taxon>Gammaproteobacteria</taxon>
        <taxon>Enterobacterales</taxon>
        <taxon>Enterobacteriaceae</taxon>
        <taxon>Escherichia</taxon>
    </lineage>
</organism>
<dbReference type="RefSeq" id="WP_153443508.1">
    <property type="nucleotide sequence ID" value="NZ_AP027634.1"/>
</dbReference>
<dbReference type="EMBL" id="AATJOC010000002">
    <property type="protein sequence ID" value="EFM0251516.1"/>
    <property type="molecule type" value="Genomic_DNA"/>
</dbReference>
<gene>
    <name evidence="3" type="ORF">C719_000648</name>
    <name evidence="2" type="ORF">GOP25_21615</name>
</gene>
<dbReference type="GeneID" id="75171150"/>
<comment type="caution">
    <text evidence="2">The sequence shown here is derived from an EMBL/GenBank/DDBJ whole genome shotgun (WGS) entry which is preliminary data.</text>
</comment>
<reference evidence="2 5" key="1">
    <citation type="submission" date="2019-12" db="EMBL/GenBank/DDBJ databases">
        <authorList>
            <consortium name="GenomeTrakr network: Whole genome sequencing for foodborne pathogen traceback"/>
        </authorList>
    </citation>
    <scope>NUCLEOTIDE SEQUENCE [LARGE SCALE GENOMIC DNA]</scope>
    <source>
        <strain evidence="3 4">AZ-TG73163</strain>
        <strain evidence="2 5">PSU-2243</strain>
    </source>
</reference>
<keyword evidence="1" id="KW-1133">Transmembrane helix</keyword>
<evidence type="ECO:0000313" key="3">
    <source>
        <dbReference type="EMBL" id="EFM0251516.1"/>
    </source>
</evidence>
<evidence type="ECO:0000313" key="4">
    <source>
        <dbReference type="Proteomes" id="UP000527548"/>
    </source>
</evidence>
<keyword evidence="1" id="KW-0812">Transmembrane</keyword>